<feature type="compositionally biased region" description="Basic and acidic residues" evidence="3">
    <location>
        <begin position="288"/>
        <end position="314"/>
    </location>
</feature>
<keyword evidence="2" id="KW-0067">ATP-binding</keyword>
<dbReference type="Proteomes" id="UP000812966">
    <property type="component" value="Unassembled WGS sequence"/>
</dbReference>
<evidence type="ECO:0000313" key="6">
    <source>
        <dbReference type="Proteomes" id="UP000812966"/>
    </source>
</evidence>
<evidence type="ECO:0000259" key="4">
    <source>
        <dbReference type="PROSITE" id="PS50011"/>
    </source>
</evidence>
<dbReference type="InterPro" id="IPR000719">
    <property type="entry name" value="Prot_kinase_dom"/>
</dbReference>
<comment type="caution">
    <text evidence="5">The sequence shown here is derived from an EMBL/GenBank/DDBJ whole genome shotgun (WGS) entry which is preliminary data.</text>
</comment>
<evidence type="ECO:0000256" key="3">
    <source>
        <dbReference type="SAM" id="MobiDB-lite"/>
    </source>
</evidence>
<dbReference type="AlphaFoldDB" id="A0A8K0NM73"/>
<reference evidence="5" key="1">
    <citation type="submission" date="2020-04" db="EMBL/GenBank/DDBJ databases">
        <title>Analysis of mating type loci in Filobasidium floriforme.</title>
        <authorList>
            <person name="Nowrousian M."/>
        </authorList>
    </citation>
    <scope>NUCLEOTIDE SEQUENCE</scope>
    <source>
        <strain evidence="5">CBS 6242</strain>
    </source>
</reference>
<dbReference type="Gene3D" id="1.10.510.10">
    <property type="entry name" value="Transferase(Phosphotransferase) domain 1"/>
    <property type="match status" value="1"/>
</dbReference>
<gene>
    <name evidence="5" type="ORF">FFLO_06391</name>
</gene>
<keyword evidence="1" id="KW-0547">Nucleotide-binding</keyword>
<dbReference type="InterPro" id="IPR011009">
    <property type="entry name" value="Kinase-like_dom_sf"/>
</dbReference>
<dbReference type="PRINTS" id="PR00109">
    <property type="entry name" value="TYRKINASE"/>
</dbReference>
<feature type="region of interest" description="Disordered" evidence="3">
    <location>
        <begin position="284"/>
        <end position="338"/>
    </location>
</feature>
<dbReference type="GO" id="GO:0004674">
    <property type="term" value="F:protein serine/threonine kinase activity"/>
    <property type="evidence" value="ECO:0007669"/>
    <property type="project" value="TreeGrafter"/>
</dbReference>
<dbReference type="InterPro" id="IPR051681">
    <property type="entry name" value="Ser/Thr_Kinases-Pseudokinases"/>
</dbReference>
<feature type="compositionally biased region" description="Acidic residues" evidence="3">
    <location>
        <begin position="324"/>
        <end position="337"/>
    </location>
</feature>
<evidence type="ECO:0000313" key="5">
    <source>
        <dbReference type="EMBL" id="KAG7528125.1"/>
    </source>
</evidence>
<dbReference type="PANTHER" id="PTHR44329:SF298">
    <property type="entry name" value="MIXED LINEAGE KINASE DOMAIN-LIKE PROTEIN"/>
    <property type="match status" value="1"/>
</dbReference>
<accession>A0A8K0NM73</accession>
<evidence type="ECO:0000256" key="1">
    <source>
        <dbReference type="ARBA" id="ARBA00022741"/>
    </source>
</evidence>
<dbReference type="PROSITE" id="PS00108">
    <property type="entry name" value="PROTEIN_KINASE_ST"/>
    <property type="match status" value="1"/>
</dbReference>
<dbReference type="InterPro" id="IPR001245">
    <property type="entry name" value="Ser-Thr/Tyr_kinase_cat_dom"/>
</dbReference>
<evidence type="ECO:0000256" key="2">
    <source>
        <dbReference type="ARBA" id="ARBA00022840"/>
    </source>
</evidence>
<dbReference type="PANTHER" id="PTHR44329">
    <property type="entry name" value="SERINE/THREONINE-PROTEIN KINASE TNNI3K-RELATED"/>
    <property type="match status" value="1"/>
</dbReference>
<name>A0A8K0NM73_9TREE</name>
<dbReference type="EMBL" id="JABELV010000205">
    <property type="protein sequence ID" value="KAG7528125.1"/>
    <property type="molecule type" value="Genomic_DNA"/>
</dbReference>
<dbReference type="SMART" id="SM00220">
    <property type="entry name" value="S_TKc"/>
    <property type="match status" value="1"/>
</dbReference>
<dbReference type="PROSITE" id="PS50011">
    <property type="entry name" value="PROTEIN_KINASE_DOM"/>
    <property type="match status" value="1"/>
</dbReference>
<proteinExistence type="predicted"/>
<dbReference type="SUPFAM" id="SSF56112">
    <property type="entry name" value="Protein kinase-like (PK-like)"/>
    <property type="match status" value="1"/>
</dbReference>
<protein>
    <recommendedName>
        <fullName evidence="4">Protein kinase domain-containing protein</fullName>
    </recommendedName>
</protein>
<dbReference type="GO" id="GO:0005524">
    <property type="term" value="F:ATP binding"/>
    <property type="evidence" value="ECO:0007669"/>
    <property type="project" value="UniProtKB-KW"/>
</dbReference>
<sequence length="660" mass="74170">MVRQHVHFLRRGYDVLCRRSASSLDGLPNWTITRLEISRDEQVAYGNYSTVWRGTWQGQIVAIKELNALTDKDLFLREVEIWKPLRHENILELWGASYSRPFFLVSPYMLNANLLSFLRSEVGADAHKIRLMLGIADGMSYLHSRDVCHGDLKAKNVLISNNHVPMICDFGLSELKMDIERKSTVKPTGGTLRWTAPEVLLGQRISFASDVFAFAITICEMLAPNDIPYGYVNSQTVRAMVLNGERCQIPATAPQIKALVMKCWEHKPADRPSFENLSPTIEELLPNGDRRHTVSTVEGRDSDITSLESRDTQDTRTSYQTAGEESDLEDDEDDQAGPEEQYLISPQNISLPLEDDEESLLSESSSPSEPSVEDIDAIENDKLEKLARSYRHHLTHAFDDRFREPLWQPTACEIGDIGYLTSSGAFHTLFNAKQGPPANICLPLPIPTLQDPPTGSGLTEKTVSMRNAALRAIDSVTSLTNSVIRFVSRQNGQVEAERDIEWTYSVPLSALAQPKRAGLVIYEGKYVFLNDREPAREYLKVNAEAIPAAYGDQHRIKKEDIIIIVGGLFSTEWALMMASRDYGSTINFNVHKQRPNGEPWGTWSIVQDSRKRLETNDEANAPQTRFVTKVSKSSDTPQAVLLARLKFPTSGINRDVPTLH</sequence>
<dbReference type="Pfam" id="PF07714">
    <property type="entry name" value="PK_Tyr_Ser-Thr"/>
    <property type="match status" value="1"/>
</dbReference>
<feature type="domain" description="Protein kinase" evidence="4">
    <location>
        <begin position="37"/>
        <end position="285"/>
    </location>
</feature>
<keyword evidence="6" id="KW-1185">Reference proteome</keyword>
<dbReference type="InterPro" id="IPR008271">
    <property type="entry name" value="Ser/Thr_kinase_AS"/>
</dbReference>
<organism evidence="5 6">
    <name type="scientific">Filobasidium floriforme</name>
    <dbReference type="NCBI Taxonomy" id="5210"/>
    <lineage>
        <taxon>Eukaryota</taxon>
        <taxon>Fungi</taxon>
        <taxon>Dikarya</taxon>
        <taxon>Basidiomycota</taxon>
        <taxon>Agaricomycotina</taxon>
        <taxon>Tremellomycetes</taxon>
        <taxon>Filobasidiales</taxon>
        <taxon>Filobasidiaceae</taxon>
        <taxon>Filobasidium</taxon>
    </lineage>
</organism>